<comment type="caution">
    <text evidence="2">The sequence shown here is derived from an EMBL/GenBank/DDBJ whole genome shotgun (WGS) entry which is preliminary data.</text>
</comment>
<feature type="compositionally biased region" description="Basic and acidic residues" evidence="1">
    <location>
        <begin position="1"/>
        <end position="23"/>
    </location>
</feature>
<dbReference type="AlphaFoldDB" id="A0A645IGK5"/>
<feature type="region of interest" description="Disordered" evidence="1">
    <location>
        <begin position="1"/>
        <end position="52"/>
    </location>
</feature>
<organism evidence="2">
    <name type="scientific">bioreactor metagenome</name>
    <dbReference type="NCBI Taxonomy" id="1076179"/>
    <lineage>
        <taxon>unclassified sequences</taxon>
        <taxon>metagenomes</taxon>
        <taxon>ecological metagenomes</taxon>
    </lineage>
</organism>
<reference evidence="2" key="1">
    <citation type="submission" date="2019-08" db="EMBL/GenBank/DDBJ databases">
        <authorList>
            <person name="Kucharzyk K."/>
            <person name="Murdoch R.W."/>
            <person name="Higgins S."/>
            <person name="Loffler F."/>
        </authorList>
    </citation>
    <scope>NUCLEOTIDE SEQUENCE</scope>
</reference>
<feature type="compositionally biased region" description="Basic and acidic residues" evidence="1">
    <location>
        <begin position="31"/>
        <end position="46"/>
    </location>
</feature>
<proteinExistence type="predicted"/>
<protein>
    <submittedName>
        <fullName evidence="2">Uncharacterized protein</fullName>
    </submittedName>
</protein>
<dbReference type="EMBL" id="VSSQ01114584">
    <property type="protein sequence ID" value="MPN50415.1"/>
    <property type="molecule type" value="Genomic_DNA"/>
</dbReference>
<accession>A0A645IGK5</accession>
<name>A0A645IGK5_9ZZZZ</name>
<evidence type="ECO:0000313" key="2">
    <source>
        <dbReference type="EMBL" id="MPN50415.1"/>
    </source>
</evidence>
<gene>
    <name evidence="2" type="ORF">SDC9_198041</name>
</gene>
<sequence length="52" mass="5637">MIERFFGRIDDHQPGLSLKRAEGTGDAQQVAEHRDADLSAAERDGPVDETGA</sequence>
<evidence type="ECO:0000256" key="1">
    <source>
        <dbReference type="SAM" id="MobiDB-lite"/>
    </source>
</evidence>